<dbReference type="OMA" id="CETINAQ"/>
<organism evidence="2 3">
    <name type="scientific">Epicoccum nigrum</name>
    <name type="common">Soil fungus</name>
    <name type="synonym">Epicoccum purpurascens</name>
    <dbReference type="NCBI Taxonomy" id="105696"/>
    <lineage>
        <taxon>Eukaryota</taxon>
        <taxon>Fungi</taxon>
        <taxon>Dikarya</taxon>
        <taxon>Ascomycota</taxon>
        <taxon>Pezizomycotina</taxon>
        <taxon>Dothideomycetes</taxon>
        <taxon>Pleosporomycetidae</taxon>
        <taxon>Pleosporales</taxon>
        <taxon>Pleosporineae</taxon>
        <taxon>Didymellaceae</taxon>
        <taxon>Epicoccum</taxon>
    </lineage>
</organism>
<dbReference type="InParanoid" id="A0A1Y2M4M5"/>
<feature type="signal peptide" evidence="1">
    <location>
        <begin position="1"/>
        <end position="19"/>
    </location>
</feature>
<protein>
    <submittedName>
        <fullName evidence="2">Uncharacterized protein</fullName>
    </submittedName>
</protein>
<dbReference type="Proteomes" id="UP000193240">
    <property type="component" value="Unassembled WGS sequence"/>
</dbReference>
<evidence type="ECO:0000256" key="1">
    <source>
        <dbReference type="SAM" id="SignalP"/>
    </source>
</evidence>
<gene>
    <name evidence="2" type="ORF">B5807_04409</name>
</gene>
<evidence type="ECO:0000313" key="2">
    <source>
        <dbReference type="EMBL" id="OSS51013.1"/>
    </source>
</evidence>
<dbReference type="EMBL" id="KZ107841">
    <property type="protein sequence ID" value="OSS51013.1"/>
    <property type="molecule type" value="Genomic_DNA"/>
</dbReference>
<reference evidence="2 3" key="1">
    <citation type="journal article" date="2017" name="Genome Announc.">
        <title>Genome sequence of the saprophytic ascomycete Epicoccum nigrum ICMP 19927 strain isolated from New Zealand.</title>
        <authorList>
            <person name="Fokin M."/>
            <person name="Fleetwood D."/>
            <person name="Weir B.S."/>
            <person name="Villas-Boas S.G."/>
        </authorList>
    </citation>
    <scope>NUCLEOTIDE SEQUENCE [LARGE SCALE GENOMIC DNA]</scope>
    <source>
        <strain evidence="2 3">ICMP 19927</strain>
    </source>
</reference>
<dbReference type="AlphaFoldDB" id="A0A1Y2M4M5"/>
<feature type="chain" id="PRO_5013368000" evidence="1">
    <location>
        <begin position="20"/>
        <end position="241"/>
    </location>
</feature>
<evidence type="ECO:0000313" key="3">
    <source>
        <dbReference type="Proteomes" id="UP000193240"/>
    </source>
</evidence>
<name>A0A1Y2M4M5_EPING</name>
<proteinExistence type="predicted"/>
<keyword evidence="1" id="KW-0732">Signal</keyword>
<accession>A0A1Y2M4M5</accession>
<keyword evidence="3" id="KW-1185">Reference proteome</keyword>
<sequence length="241" mass="26293">MRTYGWLIAASSLLATTYAWPQLPHFELQEAGAADVTTTQQSLEGTCKRIEALTRLSNMAANQTHLDELLAEERLTQAQVDDIVNKKDAVNAELQALIANATVATECGSINAHHQAVKDCKRLDKLEKLTDLANNKTAYNEHLAGELLNQKQTEQLKKNMETAEIKLQEMRGNSTLVALCTKEVGLRQNEASHELGDIGEVAVDNSGVISMSTSGAHGSKPDTWSASRLLGCVWLLTIVLI</sequence>